<evidence type="ECO:0000259" key="4">
    <source>
        <dbReference type="Pfam" id="PF22725"/>
    </source>
</evidence>
<organism evidence="5 6">
    <name type="scientific">Streptomyces aidingensis</name>
    <dbReference type="NCBI Taxonomy" id="910347"/>
    <lineage>
        <taxon>Bacteria</taxon>
        <taxon>Bacillati</taxon>
        <taxon>Actinomycetota</taxon>
        <taxon>Actinomycetes</taxon>
        <taxon>Kitasatosporales</taxon>
        <taxon>Streptomycetaceae</taxon>
        <taxon>Streptomyces</taxon>
    </lineage>
</organism>
<evidence type="ECO:0000259" key="3">
    <source>
        <dbReference type="Pfam" id="PF01408"/>
    </source>
</evidence>
<dbReference type="Pfam" id="PF22725">
    <property type="entry name" value="GFO_IDH_MocA_C3"/>
    <property type="match status" value="1"/>
</dbReference>
<dbReference type="GO" id="GO:0016491">
    <property type="term" value="F:oxidoreductase activity"/>
    <property type="evidence" value="ECO:0007669"/>
    <property type="project" value="UniProtKB-KW"/>
</dbReference>
<comment type="similarity">
    <text evidence="1">Belongs to the Gfo/Idh/MocA family.</text>
</comment>
<proteinExistence type="inferred from homology"/>
<name>A0A1I1PIA7_9ACTN</name>
<dbReference type="InterPro" id="IPR000683">
    <property type="entry name" value="Gfo/Idh/MocA-like_OxRdtase_N"/>
</dbReference>
<reference evidence="5 6" key="1">
    <citation type="submission" date="2016-10" db="EMBL/GenBank/DDBJ databases">
        <authorList>
            <person name="de Groot N.N."/>
        </authorList>
    </citation>
    <scope>NUCLEOTIDE SEQUENCE [LARGE SCALE GENOMIC DNA]</scope>
    <source>
        <strain evidence="5 6">CGMCC 4.5739</strain>
    </source>
</reference>
<dbReference type="InterPro" id="IPR036291">
    <property type="entry name" value="NAD(P)-bd_dom_sf"/>
</dbReference>
<dbReference type="Pfam" id="PF01408">
    <property type="entry name" value="GFO_IDH_MocA"/>
    <property type="match status" value="1"/>
</dbReference>
<dbReference type="SUPFAM" id="SSF55347">
    <property type="entry name" value="Glyceraldehyde-3-phosphate dehydrogenase-like, C-terminal domain"/>
    <property type="match status" value="1"/>
</dbReference>
<keyword evidence="2" id="KW-0560">Oxidoreductase</keyword>
<dbReference type="GO" id="GO:0000166">
    <property type="term" value="F:nucleotide binding"/>
    <property type="evidence" value="ECO:0007669"/>
    <property type="project" value="InterPro"/>
</dbReference>
<dbReference type="SUPFAM" id="SSF51735">
    <property type="entry name" value="NAD(P)-binding Rossmann-fold domains"/>
    <property type="match status" value="1"/>
</dbReference>
<evidence type="ECO:0000256" key="2">
    <source>
        <dbReference type="ARBA" id="ARBA00023002"/>
    </source>
</evidence>
<evidence type="ECO:0000313" key="6">
    <source>
        <dbReference type="Proteomes" id="UP000199207"/>
    </source>
</evidence>
<accession>A0A1I1PIA7</accession>
<dbReference type="InterPro" id="IPR050984">
    <property type="entry name" value="Gfo/Idh/MocA_domain"/>
</dbReference>
<dbReference type="Gene3D" id="3.30.360.10">
    <property type="entry name" value="Dihydrodipicolinate Reductase, domain 2"/>
    <property type="match status" value="1"/>
</dbReference>
<dbReference type="PANTHER" id="PTHR22604">
    <property type="entry name" value="OXIDOREDUCTASES"/>
    <property type="match status" value="1"/>
</dbReference>
<dbReference type="EMBL" id="FOLM01000009">
    <property type="protein sequence ID" value="SFD09555.1"/>
    <property type="molecule type" value="Genomic_DNA"/>
</dbReference>
<dbReference type="Gene3D" id="3.40.50.720">
    <property type="entry name" value="NAD(P)-binding Rossmann-like Domain"/>
    <property type="match status" value="1"/>
</dbReference>
<dbReference type="Proteomes" id="UP000199207">
    <property type="component" value="Unassembled WGS sequence"/>
</dbReference>
<feature type="domain" description="Gfo/Idh/MocA-like oxidoreductase N-terminal" evidence="3">
    <location>
        <begin position="18"/>
        <end position="132"/>
    </location>
</feature>
<feature type="domain" description="GFO/IDH/MocA-like oxidoreductase" evidence="4">
    <location>
        <begin position="143"/>
        <end position="259"/>
    </location>
</feature>
<keyword evidence="6" id="KW-1185">Reference proteome</keyword>
<dbReference type="STRING" id="910347.SAMN05421773_109207"/>
<protein>
    <submittedName>
        <fullName evidence="5">Predicted dehydrogenase</fullName>
    </submittedName>
</protein>
<dbReference type="PANTHER" id="PTHR22604:SF105">
    <property type="entry name" value="TRANS-1,2-DIHYDROBENZENE-1,2-DIOL DEHYDROGENASE"/>
    <property type="match status" value="1"/>
</dbReference>
<dbReference type="InterPro" id="IPR055170">
    <property type="entry name" value="GFO_IDH_MocA-like_dom"/>
</dbReference>
<sequence>MVTVPVSGGGDGGRTVGWGILATGGMAEAFAADLRQVPGARAVAVGSRTRESAERFAGRLGIPRAHGSWLDLARDPEVDVVYVATPHAAHRAAALLCLEQGRAVLCEKPLTLNLPQARDLVAAARERRVFLMEAMWTLVHPVIRRVRELVDQGAIGEVRSVQAEFGFAAEEDPGHRLFDPAAGGGALLDVGTYPVWFAHHLLGAPDEITAWSHPAKTGVDATTGMLLGYRGGAMAVLSCSVAAHHGQRAAVHGTAGWIEIRSDFYRPPGFVLHRPGREPEEVPGPPAQGNGYGHQAREVMRCLRQGRTESELVPLDGTLAVMGTLDEVRRQIGLRYPGEA</sequence>
<gene>
    <name evidence="5" type="ORF">SAMN05421773_109207</name>
</gene>
<evidence type="ECO:0000313" key="5">
    <source>
        <dbReference type="EMBL" id="SFD09555.1"/>
    </source>
</evidence>
<dbReference type="AlphaFoldDB" id="A0A1I1PIA7"/>
<evidence type="ECO:0000256" key="1">
    <source>
        <dbReference type="ARBA" id="ARBA00010928"/>
    </source>
</evidence>